<proteinExistence type="predicted"/>
<protein>
    <submittedName>
        <fullName evidence="1">Uncharacterized protein</fullName>
    </submittedName>
</protein>
<evidence type="ECO:0000313" key="1">
    <source>
        <dbReference type="EMBL" id="PXF42829.1"/>
    </source>
</evidence>
<sequence>MAQAVAAGASAVAAAAALTQLGLEIGSFAGSSNGARDAFVKNVINHVNSLGYNVVVVHPPSLSHGHERQFDLTLQSGGRDIKFTVYVARPHIKMQVTNTGDGGWINWGLKGRNWVRWGNTVKFHPHWDKRSMGNPYEVRPAEDLPSF</sequence>
<dbReference type="OrthoDB" id="5401179at2759"/>
<dbReference type="AlphaFoldDB" id="A0A2V3IL92"/>
<dbReference type="Proteomes" id="UP000247409">
    <property type="component" value="Unassembled WGS sequence"/>
</dbReference>
<keyword evidence="2" id="KW-1185">Reference proteome</keyword>
<gene>
    <name evidence="1" type="ORF">BWQ96_07423</name>
</gene>
<dbReference type="EMBL" id="NBIV01000148">
    <property type="protein sequence ID" value="PXF42829.1"/>
    <property type="molecule type" value="Genomic_DNA"/>
</dbReference>
<name>A0A2V3IL92_9FLOR</name>
<evidence type="ECO:0000313" key="2">
    <source>
        <dbReference type="Proteomes" id="UP000247409"/>
    </source>
</evidence>
<organism evidence="1 2">
    <name type="scientific">Gracilariopsis chorda</name>
    <dbReference type="NCBI Taxonomy" id="448386"/>
    <lineage>
        <taxon>Eukaryota</taxon>
        <taxon>Rhodophyta</taxon>
        <taxon>Florideophyceae</taxon>
        <taxon>Rhodymeniophycidae</taxon>
        <taxon>Gracilariales</taxon>
        <taxon>Gracilariaceae</taxon>
        <taxon>Gracilariopsis</taxon>
    </lineage>
</organism>
<comment type="caution">
    <text evidence="1">The sequence shown here is derived from an EMBL/GenBank/DDBJ whole genome shotgun (WGS) entry which is preliminary data.</text>
</comment>
<accession>A0A2V3IL92</accession>
<reference evidence="1 2" key="1">
    <citation type="journal article" date="2018" name="Mol. Biol. Evol.">
        <title>Analysis of the draft genome of the red seaweed Gracilariopsis chorda provides insights into genome size evolution in Rhodophyta.</title>
        <authorList>
            <person name="Lee J."/>
            <person name="Yang E.C."/>
            <person name="Graf L."/>
            <person name="Yang J.H."/>
            <person name="Qiu H."/>
            <person name="Zel Zion U."/>
            <person name="Chan C.X."/>
            <person name="Stephens T.G."/>
            <person name="Weber A.P.M."/>
            <person name="Boo G.H."/>
            <person name="Boo S.M."/>
            <person name="Kim K.M."/>
            <person name="Shin Y."/>
            <person name="Jung M."/>
            <person name="Lee S.J."/>
            <person name="Yim H.S."/>
            <person name="Lee J.H."/>
            <person name="Bhattacharya D."/>
            <person name="Yoon H.S."/>
        </authorList>
    </citation>
    <scope>NUCLEOTIDE SEQUENCE [LARGE SCALE GENOMIC DNA]</scope>
    <source>
        <strain evidence="1 2">SKKU-2015</strain>
        <tissue evidence="1">Whole body</tissue>
    </source>
</reference>